<evidence type="ECO:0000313" key="1">
    <source>
        <dbReference type="EMBL" id="MDN5203559.1"/>
    </source>
</evidence>
<name>A0ABT8KS39_9BACT</name>
<keyword evidence="2" id="KW-1185">Reference proteome</keyword>
<accession>A0ABT8KS39</accession>
<reference evidence="1" key="1">
    <citation type="submission" date="2023-06" db="EMBL/GenBank/DDBJ databases">
        <title>Genomic of Parafulvivirga corallium.</title>
        <authorList>
            <person name="Wang G."/>
        </authorList>
    </citation>
    <scope>NUCLEOTIDE SEQUENCE</scope>
    <source>
        <strain evidence="1">BMA10</strain>
    </source>
</reference>
<protein>
    <recommendedName>
        <fullName evidence="3">STAS/SEC14 domain-containing protein</fullName>
    </recommendedName>
</protein>
<sequence>MGDNWDNIDLYSTDYVSISYSPNGLFIQALWKGVISSADFRKTVKKELEYLEKYNLYKIIIDISEFQGSSRPDREYCSKLFKNYTDAKGIRIHAAFVVGKENFGSISIEKILGRVDETSAYLQIFDNLEDAIFWITES</sequence>
<evidence type="ECO:0008006" key="3">
    <source>
        <dbReference type="Google" id="ProtNLM"/>
    </source>
</evidence>
<evidence type="ECO:0000313" key="2">
    <source>
        <dbReference type="Proteomes" id="UP001172082"/>
    </source>
</evidence>
<gene>
    <name evidence="1" type="ORF">QQ008_19380</name>
</gene>
<comment type="caution">
    <text evidence="1">The sequence shown here is derived from an EMBL/GenBank/DDBJ whole genome shotgun (WGS) entry which is preliminary data.</text>
</comment>
<dbReference type="EMBL" id="JAUJEA010000007">
    <property type="protein sequence ID" value="MDN5203559.1"/>
    <property type="molecule type" value="Genomic_DNA"/>
</dbReference>
<proteinExistence type="predicted"/>
<dbReference type="Proteomes" id="UP001172082">
    <property type="component" value="Unassembled WGS sequence"/>
</dbReference>
<dbReference type="RefSeq" id="WP_346753580.1">
    <property type="nucleotide sequence ID" value="NZ_JAUJEA010000007.1"/>
</dbReference>
<organism evidence="1 2">
    <name type="scientific">Splendidivirga corallicola</name>
    <dbReference type="NCBI Taxonomy" id="3051826"/>
    <lineage>
        <taxon>Bacteria</taxon>
        <taxon>Pseudomonadati</taxon>
        <taxon>Bacteroidota</taxon>
        <taxon>Cytophagia</taxon>
        <taxon>Cytophagales</taxon>
        <taxon>Splendidivirgaceae</taxon>
        <taxon>Splendidivirga</taxon>
    </lineage>
</organism>